<dbReference type="RefSeq" id="WP_048449859.1">
    <property type="nucleotide sequence ID" value="NZ_JBNNPJ010000169.1"/>
</dbReference>
<evidence type="ECO:0000256" key="3">
    <source>
        <dbReference type="ARBA" id="ARBA00022452"/>
    </source>
</evidence>
<evidence type="ECO:0000256" key="1">
    <source>
        <dbReference type="ARBA" id="ARBA00004571"/>
    </source>
</evidence>
<evidence type="ECO:0000256" key="6">
    <source>
        <dbReference type="ARBA" id="ARBA00023237"/>
    </source>
</evidence>
<keyword evidence="4 7" id="KW-0812">Transmembrane</keyword>
<evidence type="ECO:0000313" key="8">
    <source>
        <dbReference type="EMBL" id="KMO43997.1"/>
    </source>
</evidence>
<keyword evidence="9" id="KW-1185">Reference proteome</keyword>
<organism evidence="8 9">
    <name type="scientific">Methylobacterium tarhaniae</name>
    <dbReference type="NCBI Taxonomy" id="1187852"/>
    <lineage>
        <taxon>Bacteria</taxon>
        <taxon>Pseudomonadati</taxon>
        <taxon>Pseudomonadota</taxon>
        <taxon>Alphaproteobacteria</taxon>
        <taxon>Hyphomicrobiales</taxon>
        <taxon>Methylobacteriaceae</taxon>
        <taxon>Methylobacterium</taxon>
    </lineage>
</organism>
<dbReference type="EMBL" id="LABZ01000029">
    <property type="protein sequence ID" value="KMO43997.1"/>
    <property type="molecule type" value="Genomic_DNA"/>
</dbReference>
<evidence type="ECO:0000256" key="2">
    <source>
        <dbReference type="ARBA" id="ARBA00022448"/>
    </source>
</evidence>
<dbReference type="Gene3D" id="2.40.170.20">
    <property type="entry name" value="TonB-dependent receptor, beta-barrel domain"/>
    <property type="match status" value="1"/>
</dbReference>
<evidence type="ECO:0000256" key="4">
    <source>
        <dbReference type="ARBA" id="ARBA00022692"/>
    </source>
</evidence>
<proteinExistence type="inferred from homology"/>
<comment type="subcellular location">
    <subcellularLocation>
        <location evidence="1 7">Cell outer membrane</location>
        <topology evidence="1 7">Multi-pass membrane protein</topology>
    </subcellularLocation>
</comment>
<name>A0A0J6TDR9_9HYPH</name>
<keyword evidence="3 7" id="KW-1134">Transmembrane beta strand</keyword>
<comment type="caution">
    <text evidence="8">The sequence shown here is derived from an EMBL/GenBank/DDBJ whole genome shotgun (WGS) entry which is preliminary data.</text>
</comment>
<dbReference type="PATRIC" id="fig|1187852.3.peg.4148"/>
<dbReference type="InterPro" id="IPR039426">
    <property type="entry name" value="TonB-dep_rcpt-like"/>
</dbReference>
<evidence type="ECO:0000256" key="7">
    <source>
        <dbReference type="PROSITE-ProRule" id="PRU01360"/>
    </source>
</evidence>
<evidence type="ECO:0000256" key="5">
    <source>
        <dbReference type="ARBA" id="ARBA00023136"/>
    </source>
</evidence>
<keyword evidence="6 7" id="KW-0998">Cell outer membrane</keyword>
<dbReference type="Proteomes" id="UP000036449">
    <property type="component" value="Unassembled WGS sequence"/>
</dbReference>
<evidence type="ECO:0000313" key="9">
    <source>
        <dbReference type="Proteomes" id="UP000036449"/>
    </source>
</evidence>
<gene>
    <name evidence="8" type="ORF">VQ03_05480</name>
</gene>
<evidence type="ECO:0008006" key="10">
    <source>
        <dbReference type="Google" id="ProtNLM"/>
    </source>
</evidence>
<dbReference type="AlphaFoldDB" id="A0A0J6TDR9"/>
<keyword evidence="5 7" id="KW-0472">Membrane</keyword>
<dbReference type="PROSITE" id="PS52016">
    <property type="entry name" value="TONB_DEPENDENT_REC_3"/>
    <property type="match status" value="1"/>
</dbReference>
<protein>
    <recommendedName>
        <fullName evidence="10">TonB-dependent receptor-like beta-barrel domain-containing protein</fullName>
    </recommendedName>
</protein>
<sequence length="70" mass="7910">MDLYRIPVVTLVDAAIRYDFGYRYPTLKGVDLAVNATNLFDKTCVTTCISATGCDYGNRQTILATLRDRW</sequence>
<reference evidence="8 9" key="1">
    <citation type="submission" date="2015-03" db="EMBL/GenBank/DDBJ databases">
        <title>Genome sequencing of Methylobacterium tarhaniae DSM 25844.</title>
        <authorList>
            <person name="Chaudhry V."/>
            <person name="Patil P.B."/>
        </authorList>
    </citation>
    <scope>NUCLEOTIDE SEQUENCE [LARGE SCALE GENOMIC DNA]</scope>
    <source>
        <strain evidence="8 9">DSM 25844</strain>
    </source>
</reference>
<dbReference type="InterPro" id="IPR036942">
    <property type="entry name" value="Beta-barrel_TonB_sf"/>
</dbReference>
<dbReference type="GO" id="GO:0009279">
    <property type="term" value="C:cell outer membrane"/>
    <property type="evidence" value="ECO:0007669"/>
    <property type="project" value="UniProtKB-SubCell"/>
</dbReference>
<accession>A0A0J6TDR9</accession>
<keyword evidence="2 7" id="KW-0813">Transport</keyword>
<dbReference type="SUPFAM" id="SSF56935">
    <property type="entry name" value="Porins"/>
    <property type="match status" value="1"/>
</dbReference>
<comment type="similarity">
    <text evidence="7">Belongs to the TonB-dependent receptor family.</text>
</comment>